<reference evidence="1" key="1">
    <citation type="submission" date="2019-10" db="EMBL/GenBank/DDBJ databases">
        <authorList>
            <consortium name="DOE Joint Genome Institute"/>
            <person name="Kuo A."/>
            <person name="Miyauchi S."/>
            <person name="Kiss E."/>
            <person name="Drula E."/>
            <person name="Kohler A."/>
            <person name="Sanchez-Garcia M."/>
            <person name="Andreopoulos B."/>
            <person name="Barry K.W."/>
            <person name="Bonito G."/>
            <person name="Buee M."/>
            <person name="Carver A."/>
            <person name="Chen C."/>
            <person name="Cichocki N."/>
            <person name="Clum A."/>
            <person name="Culley D."/>
            <person name="Crous P.W."/>
            <person name="Fauchery L."/>
            <person name="Girlanda M."/>
            <person name="Hayes R."/>
            <person name="Keri Z."/>
            <person name="Labutti K."/>
            <person name="Lipzen A."/>
            <person name="Lombard V."/>
            <person name="Magnuson J."/>
            <person name="Maillard F."/>
            <person name="Morin E."/>
            <person name="Murat C."/>
            <person name="Nolan M."/>
            <person name="Ohm R."/>
            <person name="Pangilinan J."/>
            <person name="Pereira M."/>
            <person name="Perotto S."/>
            <person name="Peter M."/>
            <person name="Riley R."/>
            <person name="Sitrit Y."/>
            <person name="Stielow B."/>
            <person name="Szollosi G."/>
            <person name="Zifcakova L."/>
            <person name="Stursova M."/>
            <person name="Spatafora J.W."/>
            <person name="Tedersoo L."/>
            <person name="Vaario L.-M."/>
            <person name="Yamada A."/>
            <person name="Yan M."/>
            <person name="Wang P."/>
            <person name="Xu J."/>
            <person name="Bruns T."/>
            <person name="Baldrian P."/>
            <person name="Vilgalys R."/>
            <person name="Henrissat B."/>
            <person name="Grigoriev I.V."/>
            <person name="Hibbett D."/>
            <person name="Nagy L.G."/>
            <person name="Martin F.M."/>
        </authorList>
    </citation>
    <scope>NUCLEOTIDE SEQUENCE</scope>
    <source>
        <strain evidence="1">P2</strain>
    </source>
</reference>
<proteinExistence type="predicted"/>
<accession>A0ACB6ZVW2</accession>
<reference evidence="1" key="2">
    <citation type="journal article" date="2020" name="Nat. Commun.">
        <title>Large-scale genome sequencing of mycorrhizal fungi provides insights into the early evolution of symbiotic traits.</title>
        <authorList>
            <person name="Miyauchi S."/>
            <person name="Kiss E."/>
            <person name="Kuo A."/>
            <person name="Drula E."/>
            <person name="Kohler A."/>
            <person name="Sanchez-Garcia M."/>
            <person name="Morin E."/>
            <person name="Andreopoulos B."/>
            <person name="Barry K.W."/>
            <person name="Bonito G."/>
            <person name="Buee M."/>
            <person name="Carver A."/>
            <person name="Chen C."/>
            <person name="Cichocki N."/>
            <person name="Clum A."/>
            <person name="Culley D."/>
            <person name="Crous P.W."/>
            <person name="Fauchery L."/>
            <person name="Girlanda M."/>
            <person name="Hayes R.D."/>
            <person name="Keri Z."/>
            <person name="LaButti K."/>
            <person name="Lipzen A."/>
            <person name="Lombard V."/>
            <person name="Magnuson J."/>
            <person name="Maillard F."/>
            <person name="Murat C."/>
            <person name="Nolan M."/>
            <person name="Ohm R.A."/>
            <person name="Pangilinan J."/>
            <person name="Pereira M.F."/>
            <person name="Perotto S."/>
            <person name="Peter M."/>
            <person name="Pfister S."/>
            <person name="Riley R."/>
            <person name="Sitrit Y."/>
            <person name="Stielow J.B."/>
            <person name="Szollosi G."/>
            <person name="Zifcakova L."/>
            <person name="Stursova M."/>
            <person name="Spatafora J.W."/>
            <person name="Tedersoo L."/>
            <person name="Vaario L.M."/>
            <person name="Yamada A."/>
            <person name="Yan M."/>
            <person name="Wang P."/>
            <person name="Xu J."/>
            <person name="Bruns T."/>
            <person name="Baldrian P."/>
            <person name="Vilgalys R."/>
            <person name="Dunand C."/>
            <person name="Henrissat B."/>
            <person name="Grigoriev I.V."/>
            <person name="Hibbett D."/>
            <person name="Nagy L.G."/>
            <person name="Martin F.M."/>
        </authorList>
    </citation>
    <scope>NUCLEOTIDE SEQUENCE</scope>
    <source>
        <strain evidence="1">P2</strain>
    </source>
</reference>
<name>A0ACB6ZVW2_THEGA</name>
<evidence type="ECO:0000313" key="1">
    <source>
        <dbReference type="EMBL" id="KAF9653796.1"/>
    </source>
</evidence>
<dbReference type="EMBL" id="MU117962">
    <property type="protein sequence ID" value="KAF9653796.1"/>
    <property type="molecule type" value="Genomic_DNA"/>
</dbReference>
<keyword evidence="2" id="KW-1185">Reference proteome</keyword>
<evidence type="ECO:0000313" key="2">
    <source>
        <dbReference type="Proteomes" id="UP000886501"/>
    </source>
</evidence>
<comment type="caution">
    <text evidence="1">The sequence shown here is derived from an EMBL/GenBank/DDBJ whole genome shotgun (WGS) entry which is preliminary data.</text>
</comment>
<organism evidence="1 2">
    <name type="scientific">Thelephora ganbajun</name>
    <name type="common">Ganba fungus</name>
    <dbReference type="NCBI Taxonomy" id="370292"/>
    <lineage>
        <taxon>Eukaryota</taxon>
        <taxon>Fungi</taxon>
        <taxon>Dikarya</taxon>
        <taxon>Basidiomycota</taxon>
        <taxon>Agaricomycotina</taxon>
        <taxon>Agaricomycetes</taxon>
        <taxon>Thelephorales</taxon>
        <taxon>Thelephoraceae</taxon>
        <taxon>Thelephora</taxon>
    </lineage>
</organism>
<sequence length="423" mass="46880">MIKTLSAVQDVAYDVEIPGSRVGPDDGPWPRPYHILAEAELARELELTAKPLSFSIGSRYSAYGVNFQPCHVYSTQDRYTVQQLNVHGRIWTFTGVFDGHLGDLTVEHTAYHLPIIVKELLSSSPPERLQDPAEVSRILSDATTSFDHAIAGDILRVFPGGVEALANIPQSTIQAIINRNTDPQFLKKARLCMYGTTALIALVDPDHQNLWVANVGDSQAVLVSPNGPLKWKSELLTANHNCDNDAEISRVISEHPGEPECILDRRVLGALAPTRCIGDIPFKQPSEFTRKILYNIFPGYRDTSAWDEFLDRNISPPYITAEPEITHRKLSPNTDNGFLILCSDGLADLWSTTFSDEQRMVDEWGGVVAEVVNKEGMSGKTNLALKLLRHSIGGEDVKSVSRVLTLDMNIPWIDDTTIVIQTL</sequence>
<gene>
    <name evidence="1" type="ORF">BDM02DRAFT_3182248</name>
</gene>
<protein>
    <submittedName>
        <fullName evidence="1">Protein serine/threonine phosphatase 2C</fullName>
    </submittedName>
</protein>
<dbReference type="Proteomes" id="UP000886501">
    <property type="component" value="Unassembled WGS sequence"/>
</dbReference>